<evidence type="ECO:0000256" key="2">
    <source>
        <dbReference type="ARBA" id="ARBA00073306"/>
    </source>
</evidence>
<feature type="domain" description="D-isomer specific 2-hydroxyacid dehydrogenase NAD-binding" evidence="3">
    <location>
        <begin position="188"/>
        <end position="359"/>
    </location>
</feature>
<dbReference type="InterPro" id="IPR050223">
    <property type="entry name" value="D-isomer_2-hydroxyacid_DH"/>
</dbReference>
<dbReference type="FunFam" id="3.40.50.720:FF:000026">
    <property type="entry name" value="Glyoxylate/hydroxypyruvate reductase B"/>
    <property type="match status" value="1"/>
</dbReference>
<dbReference type="AlphaFoldDB" id="A0A9P0MN68"/>
<dbReference type="OrthoDB" id="298012at2759"/>
<organism evidence="4 5">
    <name type="scientific">Nezara viridula</name>
    <name type="common">Southern green stink bug</name>
    <name type="synonym">Cimex viridulus</name>
    <dbReference type="NCBI Taxonomy" id="85310"/>
    <lineage>
        <taxon>Eukaryota</taxon>
        <taxon>Metazoa</taxon>
        <taxon>Ecdysozoa</taxon>
        <taxon>Arthropoda</taxon>
        <taxon>Hexapoda</taxon>
        <taxon>Insecta</taxon>
        <taxon>Pterygota</taxon>
        <taxon>Neoptera</taxon>
        <taxon>Paraneoptera</taxon>
        <taxon>Hemiptera</taxon>
        <taxon>Heteroptera</taxon>
        <taxon>Panheteroptera</taxon>
        <taxon>Pentatomomorpha</taxon>
        <taxon>Pentatomoidea</taxon>
        <taxon>Pentatomidae</taxon>
        <taxon>Pentatominae</taxon>
        <taxon>Nezara</taxon>
    </lineage>
</organism>
<feature type="domain" description="D-isomer specific 2-hydroxyacid dehydrogenase NAD-binding" evidence="3">
    <location>
        <begin position="101"/>
        <end position="142"/>
    </location>
</feature>
<dbReference type="PANTHER" id="PTHR10996">
    <property type="entry name" value="2-HYDROXYACID DEHYDROGENASE-RELATED"/>
    <property type="match status" value="1"/>
</dbReference>
<dbReference type="PROSITE" id="PS00671">
    <property type="entry name" value="D_2_HYDROXYACID_DH_3"/>
    <property type="match status" value="1"/>
</dbReference>
<dbReference type="EMBL" id="OV725079">
    <property type="protein sequence ID" value="CAH1396762.1"/>
    <property type="molecule type" value="Genomic_DNA"/>
</dbReference>
<keyword evidence="5" id="KW-1185">Reference proteome</keyword>
<dbReference type="InterPro" id="IPR006140">
    <property type="entry name" value="D-isomer_DH_NAD-bd"/>
</dbReference>
<dbReference type="GO" id="GO:0030267">
    <property type="term" value="F:glyoxylate reductase (NADPH) activity"/>
    <property type="evidence" value="ECO:0007669"/>
    <property type="project" value="TreeGrafter"/>
</dbReference>
<dbReference type="SUPFAM" id="SSF52283">
    <property type="entry name" value="Formate/glycerate dehydrogenase catalytic domain-like"/>
    <property type="match status" value="2"/>
</dbReference>
<evidence type="ECO:0000259" key="3">
    <source>
        <dbReference type="Pfam" id="PF02826"/>
    </source>
</evidence>
<dbReference type="PANTHER" id="PTHR10996:SF277">
    <property type="entry name" value="GLYOXYLATE REDUCTASE_HYDROXYPYRUVATE REDUCTASE"/>
    <property type="match status" value="1"/>
</dbReference>
<dbReference type="Pfam" id="PF02826">
    <property type="entry name" value="2-Hacid_dh_C"/>
    <property type="match status" value="2"/>
</dbReference>
<dbReference type="InterPro" id="IPR036291">
    <property type="entry name" value="NAD(P)-bd_dom_sf"/>
</dbReference>
<gene>
    <name evidence="4" type="ORF">NEZAVI_LOCUS6762</name>
</gene>
<keyword evidence="1" id="KW-0560">Oxidoreductase</keyword>
<dbReference type="GO" id="GO:0005829">
    <property type="term" value="C:cytosol"/>
    <property type="evidence" value="ECO:0007669"/>
    <property type="project" value="TreeGrafter"/>
</dbReference>
<evidence type="ECO:0000313" key="5">
    <source>
        <dbReference type="Proteomes" id="UP001152798"/>
    </source>
</evidence>
<dbReference type="CDD" id="cd05301">
    <property type="entry name" value="GDH"/>
    <property type="match status" value="1"/>
</dbReference>
<proteinExistence type="predicted"/>
<name>A0A9P0MN68_NEZVI</name>
<dbReference type="GO" id="GO:0051287">
    <property type="term" value="F:NAD binding"/>
    <property type="evidence" value="ECO:0007669"/>
    <property type="project" value="InterPro"/>
</dbReference>
<evidence type="ECO:0000256" key="1">
    <source>
        <dbReference type="ARBA" id="ARBA00023002"/>
    </source>
</evidence>
<dbReference type="InterPro" id="IPR029753">
    <property type="entry name" value="D-isomer_DH_CS"/>
</dbReference>
<reference evidence="4" key="1">
    <citation type="submission" date="2022-01" db="EMBL/GenBank/DDBJ databases">
        <authorList>
            <person name="King R."/>
        </authorList>
    </citation>
    <scope>NUCLEOTIDE SEQUENCE</scope>
</reference>
<dbReference type="SUPFAM" id="SSF51735">
    <property type="entry name" value="NAD(P)-binding Rossmann-fold domains"/>
    <property type="match status" value="2"/>
</dbReference>
<dbReference type="GO" id="GO:0016618">
    <property type="term" value="F:hydroxypyruvate reductase [NAD(P)H] activity"/>
    <property type="evidence" value="ECO:0007669"/>
    <property type="project" value="TreeGrafter"/>
</dbReference>
<evidence type="ECO:0000313" key="4">
    <source>
        <dbReference type="EMBL" id="CAH1396762.1"/>
    </source>
</evidence>
<accession>A0A9P0MN68</accession>
<dbReference type="Gene3D" id="3.40.50.720">
    <property type="entry name" value="NAD(P)-binding Rossmann-like Domain"/>
    <property type="match status" value="3"/>
</dbReference>
<protein>
    <recommendedName>
        <fullName evidence="2">Glyoxylate reductase/hydroxypyruvate reductase</fullName>
    </recommendedName>
</protein>
<sequence>MANRPKVLVCRPDFPEGGIKLLRDRCDVEIYNSENEIPDEVLLKKMVGKDALFVSGRKRITKEVIESAGDQLGAEYIDLDNLLRQSDFVIVACPLTPETEAIVDHEALVHALKNKIIAAAGLDVMDPEPLPIDHPLIGLDNCAKNGVKVIATMSVGLDHIDLGEIKRTSIKIGYTPDVLTEATAELTVALLLATSRRVVEGHKTIVSGEWKMWTPTFMCGRGLYKSIVGFVGLGRIGQSIAKKLIPFGPSKILYSGPRRKLEGDQLGAEFVDFDSLLRQSDFVIVMCPLTSETEGIFTAKKFALMKRSAIFINSARGAIVDQESLVHALKNKIIAAAGLDVMTPEPLPKDHPLVSLDNCGG</sequence>
<dbReference type="Proteomes" id="UP001152798">
    <property type="component" value="Chromosome 3"/>
</dbReference>